<proteinExistence type="inferred from homology"/>
<dbReference type="InterPro" id="IPR002942">
    <property type="entry name" value="S4_RNA-bd"/>
</dbReference>
<organism evidence="4 5">
    <name type="scientific">Zizania palustris</name>
    <name type="common">Northern wild rice</name>
    <dbReference type="NCBI Taxonomy" id="103762"/>
    <lineage>
        <taxon>Eukaryota</taxon>
        <taxon>Viridiplantae</taxon>
        <taxon>Streptophyta</taxon>
        <taxon>Embryophyta</taxon>
        <taxon>Tracheophyta</taxon>
        <taxon>Spermatophyta</taxon>
        <taxon>Magnoliopsida</taxon>
        <taxon>Liliopsida</taxon>
        <taxon>Poales</taxon>
        <taxon>Poaceae</taxon>
        <taxon>BOP clade</taxon>
        <taxon>Oryzoideae</taxon>
        <taxon>Oryzeae</taxon>
        <taxon>Zizaniinae</taxon>
        <taxon>Zizania</taxon>
    </lineage>
</organism>
<name>A0A8J5X0Y9_ZIZPA</name>
<comment type="similarity">
    <text evidence="1">Belongs to the universal ribosomal protein uS4 family.</text>
</comment>
<sequence length="73" mass="8349">MNRYGLLGDYVLALTVENFLQRRLQTIVFKNGMAKSIHHARVLIRQRHAHQRPAEGSWPLASLGRAHFLFAAP</sequence>
<evidence type="ECO:0000256" key="2">
    <source>
        <dbReference type="ARBA" id="ARBA00023274"/>
    </source>
</evidence>
<dbReference type="GO" id="GO:0042274">
    <property type="term" value="P:ribosomal small subunit biogenesis"/>
    <property type="evidence" value="ECO:0007669"/>
    <property type="project" value="TreeGrafter"/>
</dbReference>
<reference evidence="4" key="2">
    <citation type="submission" date="2021-02" db="EMBL/GenBank/DDBJ databases">
        <authorList>
            <person name="Kimball J.A."/>
            <person name="Haas M.W."/>
            <person name="Macchietto M."/>
            <person name="Kono T."/>
            <person name="Duquette J."/>
            <person name="Shao M."/>
        </authorList>
    </citation>
    <scope>NUCLEOTIDE SEQUENCE</scope>
    <source>
        <tissue evidence="4">Fresh leaf tissue</tissue>
    </source>
</reference>
<evidence type="ECO:0000313" key="5">
    <source>
        <dbReference type="Proteomes" id="UP000729402"/>
    </source>
</evidence>
<reference evidence="4" key="1">
    <citation type="journal article" date="2021" name="bioRxiv">
        <title>Whole Genome Assembly and Annotation of Northern Wild Rice, Zizania palustris L., Supports a Whole Genome Duplication in the Zizania Genus.</title>
        <authorList>
            <person name="Haas M."/>
            <person name="Kono T."/>
            <person name="Macchietto M."/>
            <person name="Millas R."/>
            <person name="McGilp L."/>
            <person name="Shao M."/>
            <person name="Duquette J."/>
            <person name="Hirsch C.N."/>
            <person name="Kimball J."/>
        </authorList>
    </citation>
    <scope>NUCLEOTIDE SEQUENCE</scope>
    <source>
        <tissue evidence="4">Fresh leaf tissue</tissue>
    </source>
</reference>
<dbReference type="EMBL" id="JAAALK010000079">
    <property type="protein sequence ID" value="KAG8099315.1"/>
    <property type="molecule type" value="Genomic_DNA"/>
</dbReference>
<dbReference type="PANTHER" id="PTHR11831">
    <property type="entry name" value="30S 40S RIBOSOMAL PROTEIN"/>
    <property type="match status" value="1"/>
</dbReference>
<feature type="domain" description="RNA-binding S4" evidence="3">
    <location>
        <begin position="22"/>
        <end position="48"/>
    </location>
</feature>
<keyword evidence="5" id="KW-1185">Reference proteome</keyword>
<keyword evidence="2" id="KW-0687">Ribonucleoprotein</keyword>
<gene>
    <name evidence="4" type="ORF">GUJ93_ZPchr0013g34000</name>
</gene>
<dbReference type="PANTHER" id="PTHR11831:SF5">
    <property type="entry name" value="40S RIBOSOMAL PROTEIN S9"/>
    <property type="match status" value="1"/>
</dbReference>
<dbReference type="CDD" id="cd00165">
    <property type="entry name" value="S4"/>
    <property type="match status" value="1"/>
</dbReference>
<dbReference type="Proteomes" id="UP000729402">
    <property type="component" value="Unassembled WGS sequence"/>
</dbReference>
<evidence type="ECO:0000313" key="4">
    <source>
        <dbReference type="EMBL" id="KAG8099315.1"/>
    </source>
</evidence>
<dbReference type="AlphaFoldDB" id="A0A8J5X0Y9"/>
<dbReference type="GO" id="GO:0019843">
    <property type="term" value="F:rRNA binding"/>
    <property type="evidence" value="ECO:0007669"/>
    <property type="project" value="InterPro"/>
</dbReference>
<evidence type="ECO:0000259" key="3">
    <source>
        <dbReference type="Pfam" id="PF01479"/>
    </source>
</evidence>
<comment type="caution">
    <text evidence="4">The sequence shown here is derived from an EMBL/GenBank/DDBJ whole genome shotgun (WGS) entry which is preliminary data.</text>
</comment>
<protein>
    <recommendedName>
        <fullName evidence="3">RNA-binding S4 domain-containing protein</fullName>
    </recommendedName>
</protein>
<dbReference type="GO" id="GO:0022627">
    <property type="term" value="C:cytosolic small ribosomal subunit"/>
    <property type="evidence" value="ECO:0007669"/>
    <property type="project" value="TreeGrafter"/>
</dbReference>
<dbReference type="OrthoDB" id="782319at2759"/>
<accession>A0A8J5X0Y9</accession>
<dbReference type="GO" id="GO:0003735">
    <property type="term" value="F:structural constituent of ribosome"/>
    <property type="evidence" value="ECO:0007669"/>
    <property type="project" value="TreeGrafter"/>
</dbReference>
<evidence type="ECO:0000256" key="1">
    <source>
        <dbReference type="ARBA" id="ARBA00007465"/>
    </source>
</evidence>
<dbReference type="Pfam" id="PF01479">
    <property type="entry name" value="S4"/>
    <property type="match status" value="1"/>
</dbReference>
<dbReference type="InterPro" id="IPR022801">
    <property type="entry name" value="Ribosomal_uS4"/>
</dbReference>